<name>A0A0S7F2F1_9TELE</name>
<dbReference type="InterPro" id="IPR016186">
    <property type="entry name" value="C-type_lectin-like/link_sf"/>
</dbReference>
<accession>A0A0S7F2F1</accession>
<dbReference type="PROSITE" id="PS50041">
    <property type="entry name" value="C_TYPE_LECTIN_2"/>
    <property type="match status" value="1"/>
</dbReference>
<dbReference type="EMBL" id="GBYX01472873">
    <property type="protein sequence ID" value="JAO08781.1"/>
    <property type="molecule type" value="Transcribed_RNA"/>
</dbReference>
<evidence type="ECO:0000259" key="1">
    <source>
        <dbReference type="PROSITE" id="PS50041"/>
    </source>
</evidence>
<dbReference type="InterPro" id="IPR050111">
    <property type="entry name" value="C-type_lectin/snaclec_domain"/>
</dbReference>
<sequence length="194" mass="22382">IGLNKNQTNNYFQYIEGWPLRFTNWDRNEPRRGGICVYVDVNGKWKTNDCNQNFSSVCMKSTDTPPEVKSDDYPGICPEDPYPGRTGYGASLLSHGQSRWQTWKPFRNFCYLFSLKRKSGKMQLLAVCHMVEPLPALEIPGNRISYLITLKHFKTHIHLIGWACSKLLKENGCGWIRRSWILKTGKSIRFTTSA</sequence>
<dbReference type="PANTHER" id="PTHR22803">
    <property type="entry name" value="MANNOSE, PHOSPHOLIPASE, LECTIN RECEPTOR RELATED"/>
    <property type="match status" value="1"/>
</dbReference>
<dbReference type="InterPro" id="IPR001304">
    <property type="entry name" value="C-type_lectin-like"/>
</dbReference>
<dbReference type="EMBL" id="GBYX01472860">
    <property type="protein sequence ID" value="JAO08794.1"/>
    <property type="molecule type" value="Transcribed_RNA"/>
</dbReference>
<dbReference type="Pfam" id="PF00059">
    <property type="entry name" value="Lectin_C"/>
    <property type="match status" value="1"/>
</dbReference>
<evidence type="ECO:0000313" key="2">
    <source>
        <dbReference type="EMBL" id="JAO08781.1"/>
    </source>
</evidence>
<dbReference type="AlphaFoldDB" id="A0A0S7F2F1"/>
<organism evidence="2">
    <name type="scientific">Poeciliopsis prolifica</name>
    <name type="common">blackstripe livebearer</name>
    <dbReference type="NCBI Taxonomy" id="188132"/>
    <lineage>
        <taxon>Eukaryota</taxon>
        <taxon>Metazoa</taxon>
        <taxon>Chordata</taxon>
        <taxon>Craniata</taxon>
        <taxon>Vertebrata</taxon>
        <taxon>Euteleostomi</taxon>
        <taxon>Actinopterygii</taxon>
        <taxon>Neopterygii</taxon>
        <taxon>Teleostei</taxon>
        <taxon>Neoteleostei</taxon>
        <taxon>Acanthomorphata</taxon>
        <taxon>Ovalentaria</taxon>
        <taxon>Atherinomorphae</taxon>
        <taxon>Cyprinodontiformes</taxon>
        <taxon>Poeciliidae</taxon>
        <taxon>Poeciliinae</taxon>
        <taxon>Poeciliopsis</taxon>
    </lineage>
</organism>
<dbReference type="InterPro" id="IPR016187">
    <property type="entry name" value="CTDL_fold"/>
</dbReference>
<reference evidence="2" key="1">
    <citation type="submission" date="2014-12" db="EMBL/GenBank/DDBJ databases">
        <title>Parallel Evolution in Life History Adaptation Evident in the Tissue-Specific Poeciliopsis prolifica transcriptome.</title>
        <authorList>
            <person name="Jue N.K."/>
            <person name="Foley R.J."/>
            <person name="Obergfell C."/>
            <person name="Reznick D.N."/>
            <person name="O'Neill R.J."/>
            <person name="O'Neill M.J."/>
        </authorList>
    </citation>
    <scope>NUCLEOTIDE SEQUENCE</scope>
</reference>
<protein>
    <submittedName>
        <fullName evidence="2">MRC1</fullName>
    </submittedName>
</protein>
<dbReference type="SUPFAM" id="SSF56436">
    <property type="entry name" value="C-type lectin-like"/>
    <property type="match status" value="1"/>
</dbReference>
<dbReference type="Gene3D" id="3.10.100.10">
    <property type="entry name" value="Mannose-Binding Protein A, subunit A"/>
    <property type="match status" value="1"/>
</dbReference>
<gene>
    <name evidence="2" type="primary">MRC1</name>
</gene>
<feature type="domain" description="C-type lectin" evidence="1">
    <location>
        <begin position="1"/>
        <end position="59"/>
    </location>
</feature>
<feature type="non-terminal residue" evidence="2">
    <location>
        <position position="1"/>
    </location>
</feature>
<proteinExistence type="predicted"/>